<name>A0A835R6U7_VANPL</name>
<evidence type="ECO:0000313" key="3">
    <source>
        <dbReference type="Proteomes" id="UP000639772"/>
    </source>
</evidence>
<dbReference type="OrthoDB" id="785129at2759"/>
<feature type="compositionally biased region" description="Low complexity" evidence="1">
    <location>
        <begin position="822"/>
        <end position="833"/>
    </location>
</feature>
<gene>
    <name evidence="2" type="ORF">HPP92_010619</name>
</gene>
<dbReference type="AlphaFoldDB" id="A0A835R6U7"/>
<dbReference type="GO" id="GO:0031490">
    <property type="term" value="F:chromatin DNA binding"/>
    <property type="evidence" value="ECO:0007669"/>
    <property type="project" value="InterPro"/>
</dbReference>
<evidence type="ECO:0008006" key="4">
    <source>
        <dbReference type="Google" id="ProtNLM"/>
    </source>
</evidence>
<organism evidence="2 3">
    <name type="scientific">Vanilla planifolia</name>
    <name type="common">Vanilla</name>
    <dbReference type="NCBI Taxonomy" id="51239"/>
    <lineage>
        <taxon>Eukaryota</taxon>
        <taxon>Viridiplantae</taxon>
        <taxon>Streptophyta</taxon>
        <taxon>Embryophyta</taxon>
        <taxon>Tracheophyta</taxon>
        <taxon>Spermatophyta</taxon>
        <taxon>Magnoliopsida</taxon>
        <taxon>Liliopsida</taxon>
        <taxon>Asparagales</taxon>
        <taxon>Orchidaceae</taxon>
        <taxon>Vanilloideae</taxon>
        <taxon>Vanilleae</taxon>
        <taxon>Vanilla</taxon>
    </lineage>
</organism>
<feature type="compositionally biased region" description="Low complexity" evidence="1">
    <location>
        <begin position="123"/>
        <end position="158"/>
    </location>
</feature>
<sequence length="1185" mass="131339">MGNASNMDYLHKISMKMVNMENKTQQATPMNPHSSVSQHTADQVGLQGVRPQGQSLPPIPMGAAPDIYAQRQMQEEKQQQSALTQNQRQPLLNPFLYTNHHQSQFLKQKILSNVPLQPPMPQQQPLLQTNQPQSSQQSTMQMSSFTSGQSSMQQSQPTNIQYAPQSIIQQNQLNSVQHSVPSLLPQHVQTFAKQAQHTQPFIYQQTSSMQQQSAGVYQQSNLQTQQHQQLLGQHANVSNTSNVQHNQMTKQQNNTADIKPQQSLLVHTNNLVNMQQLRHQQSLSLHQQPLCQLTDLQGLPQTESLQQQQLLASLSQQPHQHSMQLQQSKHMSQIQQQLQQQSLTLLQSQGQQSHDQPSQQQLISQFQPQSEQIQQPLTMQQQPNSMQREMPQCLQASGTLLQPQSEMEQQNQVIHSQKGAPEVSSSTSVASAPQSGHVCCDWQEELYEKIQSMKEVHFAEVQEFHQMISGKIQEFELMPRAKRPENYEKLKNYKLFLERMMAFLQIPKIKIPISLKVNLPVYEKQMLHILSSSRRAKFIHLQQQGQQQFQQPSAHAHSAAQHQVSQVLQLQQHDNLGKQVQQMNMQGSNTSVLSAAAPSMEHESTTLLSSAASVSQQNVTDSVPSASGLDPVQVNSIGILHHGSFNTVQESVMGTLNSSLGASNQTNFRSLSQSSLSVLQPIANSIQNSNVLQQQHLKQQVHMIQNQQLKQQLQQCQIQQLLQQQQQQRQNQKQQPSSRLPVQQLSQLHQLNDLSQLKTMLGHQRYKSCAPNLTASPQNQQASSPQISHHSSLQIDQHNLLPTLAKTGTPMQTTDSTFVIPSPSTSIAPSPQSGNSEKFASSVISTQATGQSTNHHGSTAPPKAQSISVTTPGISASPLLAEFTTQESNQPVLATSGTSALDRPIERLIKMVQSLPQKSLNPAVTDIISVVSMIDRFACLVPGNGSKAAIGEDLVATTKCHLQARNMSQDGSVSKKKMKRQTSTFPLINVSSTGSVNHNFMQFRSLDSSDLESTASSRVKRNKVEVNYCLQEEITEINQHLIDTVVSICDDDSNTGATADGKGIIVRFSFSAVTLSPSLKAHFASMHVYPIAPLKLLIPANYPKGSPRLLDKHTAEPSMELKDLSIKANSMFGTSLRGLSTPVSLREMARTWDACARKVIVEYAQSNGGGCFSSTYGSWHNSVGA</sequence>
<feature type="compositionally biased region" description="Polar residues" evidence="1">
    <location>
        <begin position="404"/>
        <end position="415"/>
    </location>
</feature>
<comment type="caution">
    <text evidence="2">The sequence shown here is derived from an EMBL/GenBank/DDBJ whole genome shotgun (WGS) entry which is preliminary data.</text>
</comment>
<feature type="compositionally biased region" description="Low complexity" evidence="1">
    <location>
        <begin position="775"/>
        <end position="788"/>
    </location>
</feature>
<feature type="region of interest" description="Disordered" evidence="1">
    <location>
        <begin position="115"/>
        <end position="159"/>
    </location>
</feature>
<dbReference type="PANTHER" id="PTHR33137:SF4">
    <property type="entry name" value="MEDIATOR OF RNA POLYMERASE II TRANSCRIPTION SUBUNIT 15A-RELATED"/>
    <property type="match status" value="1"/>
</dbReference>
<dbReference type="EMBL" id="JADCNM010000005">
    <property type="protein sequence ID" value="KAG0482535.1"/>
    <property type="molecule type" value="Genomic_DNA"/>
</dbReference>
<feature type="compositionally biased region" description="Low complexity" evidence="1">
    <location>
        <begin position="423"/>
        <end position="432"/>
    </location>
</feature>
<evidence type="ECO:0000256" key="1">
    <source>
        <dbReference type="SAM" id="MobiDB-lite"/>
    </source>
</evidence>
<dbReference type="PANTHER" id="PTHR33137">
    <property type="entry name" value="MEDIATOR OF RNA POLYMERASE II TRANSCRIPTION SUBUNIT 15A-RELATED"/>
    <property type="match status" value="1"/>
</dbReference>
<feature type="compositionally biased region" description="Polar residues" evidence="1">
    <location>
        <begin position="834"/>
        <end position="857"/>
    </location>
</feature>
<dbReference type="Proteomes" id="UP000639772">
    <property type="component" value="Unassembled WGS sequence"/>
</dbReference>
<accession>A0A835R6U7</accession>
<evidence type="ECO:0000313" key="2">
    <source>
        <dbReference type="EMBL" id="KAG0482535.1"/>
    </source>
</evidence>
<feature type="region of interest" description="Disordered" evidence="1">
    <location>
        <begin position="404"/>
        <end position="434"/>
    </location>
</feature>
<feature type="compositionally biased region" description="Low complexity" evidence="1">
    <location>
        <begin position="345"/>
        <end position="382"/>
    </location>
</feature>
<protein>
    <recommendedName>
        <fullName evidence="4">Mediator of RNA polymerase II transcription subunit 15a-like</fullName>
    </recommendedName>
</protein>
<feature type="region of interest" description="Disordered" evidence="1">
    <location>
        <begin position="770"/>
        <end position="792"/>
    </location>
</feature>
<reference evidence="2 3" key="1">
    <citation type="journal article" date="2020" name="Nat. Food">
        <title>A phased Vanilla planifolia genome enables genetic improvement of flavour and production.</title>
        <authorList>
            <person name="Hasing T."/>
            <person name="Tang H."/>
            <person name="Brym M."/>
            <person name="Khazi F."/>
            <person name="Huang T."/>
            <person name="Chambers A.H."/>
        </authorList>
    </citation>
    <scope>NUCLEOTIDE SEQUENCE [LARGE SCALE GENOMIC DNA]</scope>
    <source>
        <tissue evidence="2">Leaf</tissue>
    </source>
</reference>
<dbReference type="GO" id="GO:0003713">
    <property type="term" value="F:transcription coactivator activity"/>
    <property type="evidence" value="ECO:0007669"/>
    <property type="project" value="InterPro"/>
</dbReference>
<feature type="region of interest" description="Disordered" evidence="1">
    <location>
        <begin position="822"/>
        <end position="867"/>
    </location>
</feature>
<feature type="region of interest" description="Disordered" evidence="1">
    <location>
        <begin position="312"/>
        <end position="333"/>
    </location>
</feature>
<feature type="region of interest" description="Disordered" evidence="1">
    <location>
        <begin position="345"/>
        <end position="389"/>
    </location>
</feature>
<dbReference type="InterPro" id="IPR044661">
    <property type="entry name" value="MED15a/b/c-like"/>
</dbReference>
<proteinExistence type="predicted"/>